<evidence type="ECO:0000256" key="1">
    <source>
        <dbReference type="SAM" id="MobiDB-lite"/>
    </source>
</evidence>
<dbReference type="EMBL" id="LT598481">
    <property type="protein sequence ID" value="SCU91467.1"/>
    <property type="molecule type" value="Genomic_DNA"/>
</dbReference>
<organism evidence="2 3">
    <name type="scientific">Lachancea meyersii CBS 8951</name>
    <dbReference type="NCBI Taxonomy" id="1266667"/>
    <lineage>
        <taxon>Eukaryota</taxon>
        <taxon>Fungi</taxon>
        <taxon>Dikarya</taxon>
        <taxon>Ascomycota</taxon>
        <taxon>Saccharomycotina</taxon>
        <taxon>Saccharomycetes</taxon>
        <taxon>Saccharomycetales</taxon>
        <taxon>Saccharomycetaceae</taxon>
        <taxon>Lachancea</taxon>
    </lineage>
</organism>
<dbReference type="Pfam" id="PF08732">
    <property type="entry name" value="HIM1"/>
    <property type="match status" value="1"/>
</dbReference>
<sequence length="509" mass="57033">MSSQVQTSESKEHALRNRLRERTGNIFKSRHEAGMGRSRGISHDQILISSSPTSLVQIAKSLEGDLLSLSKHRTVDNAVVLGSTGLTGSLIIANLTQPWIYLSSTNEVQRKVDALCSPIEKPEKNSHFFKRPKAPLCNVLTRKKTVEIIKNLFCFTRKPLATGSAGSLGEHNSAWEHSLAYKGSKLLCKSENFHCDEPVESVGFLELPNHQEQNLDAAIEVQVQQYCYRLTYENLQDTHGESCRHTLIIELKINVVTLIEKDSFKWPKLFSTLFGEEPTAASVVTKKLEQTILWTFPPIKQIGTILSALGFTSFQERASKISRGFVDHDLNMQMIQIFSQSKAVSVKKKAIVITSFNNYFLSSTCEYFRIKLSLEQDLATKVTGLDKLIILRPGPLVGSHSQAKNTHEPSLQSPKPAFVPKTFFAIYRLKRSCLEHKVRFVRDLSKFGLKTKLSEICAKIAYQRCCSPLIGYVVPAYKVAYVVAINSLFSGDSDSFVEVIKSDQIDKLA</sequence>
<feature type="compositionally biased region" description="Basic and acidic residues" evidence="1">
    <location>
        <begin position="9"/>
        <end position="34"/>
    </location>
</feature>
<reference evidence="3" key="1">
    <citation type="submission" date="2016-03" db="EMBL/GenBank/DDBJ databases">
        <authorList>
            <person name="Devillers Hugo."/>
        </authorList>
    </citation>
    <scope>NUCLEOTIDE SEQUENCE [LARGE SCALE GENOMIC DNA]</scope>
</reference>
<evidence type="ECO:0000313" key="3">
    <source>
        <dbReference type="Proteomes" id="UP000191144"/>
    </source>
</evidence>
<gene>
    <name evidence="2" type="ORF">LAME_0E12618G</name>
</gene>
<dbReference type="Gene3D" id="3.40.50.720">
    <property type="entry name" value="NAD(P)-binding Rossmann-like Domain"/>
    <property type="match status" value="1"/>
</dbReference>
<dbReference type="OrthoDB" id="4067292at2759"/>
<proteinExistence type="predicted"/>
<name>A0A1G4JLR3_9SACH</name>
<dbReference type="AlphaFoldDB" id="A0A1G4JLR3"/>
<evidence type="ECO:0000313" key="2">
    <source>
        <dbReference type="EMBL" id="SCU91467.1"/>
    </source>
</evidence>
<protein>
    <submittedName>
        <fullName evidence="2">LAME_0E12618g1_1</fullName>
    </submittedName>
</protein>
<accession>A0A1G4JLR3</accession>
<keyword evidence="3" id="KW-1185">Reference proteome</keyword>
<feature type="region of interest" description="Disordered" evidence="1">
    <location>
        <begin position="1"/>
        <end position="38"/>
    </location>
</feature>
<dbReference type="Proteomes" id="UP000191144">
    <property type="component" value="Chromosome E"/>
</dbReference>
<dbReference type="InterPro" id="IPR014843">
    <property type="entry name" value="Him1/Fmp52"/>
</dbReference>